<dbReference type="InterPro" id="IPR003594">
    <property type="entry name" value="HATPase_dom"/>
</dbReference>
<keyword evidence="6" id="KW-0902">Two-component regulatory system</keyword>
<protein>
    <recommendedName>
        <fullName evidence="2">histidine kinase</fullName>
        <ecNumber evidence="2">2.7.13.3</ecNumber>
    </recommendedName>
</protein>
<dbReference type="Gene3D" id="3.30.565.10">
    <property type="entry name" value="Histidine kinase-like ATPase, C-terminal domain"/>
    <property type="match status" value="1"/>
</dbReference>
<sequence length="348" mass="38466">MIWARWRRDVNSTEEGGLDPFADLLEEAPVMALLLDRDNRLLAANQAARGFFQIDVGRLPQGLLQATRESRLAEVLRAGRPDGEVRLTHHRRTVATRLVPGPRPGDTLMFASDVTELRRLERVRQEFVANLSHELKTPLTSLRLAAESLADDPPEGARRRFAERVVQDADHLTALVNNLRQLAEIESEGGNLAVSRFGLAELLQEVIRRSAPEQLINLRISSSLQVEADRSKLAQALANLLDNAAKFSPAATGIDIRARAVEGEVHITVRDHGPGISPEHWERVFERFYKVDQARSRASGGSGLGLAIAKHLLLAQGGRIWTEAEPDGGQRFTIALPERRADTVPQAS</sequence>
<evidence type="ECO:0000256" key="1">
    <source>
        <dbReference type="ARBA" id="ARBA00000085"/>
    </source>
</evidence>
<dbReference type="InterPro" id="IPR004358">
    <property type="entry name" value="Sig_transdc_His_kin-like_C"/>
</dbReference>
<keyword evidence="5" id="KW-0418">Kinase</keyword>
<dbReference type="Pfam" id="PF00512">
    <property type="entry name" value="HisKA"/>
    <property type="match status" value="1"/>
</dbReference>
<dbReference type="PANTHER" id="PTHR45453:SF1">
    <property type="entry name" value="PHOSPHATE REGULON SENSOR PROTEIN PHOR"/>
    <property type="match status" value="1"/>
</dbReference>
<dbReference type="SUPFAM" id="SSF55874">
    <property type="entry name" value="ATPase domain of HSP90 chaperone/DNA topoisomerase II/histidine kinase"/>
    <property type="match status" value="1"/>
</dbReference>
<dbReference type="PRINTS" id="PR00344">
    <property type="entry name" value="BCTRLSENSOR"/>
</dbReference>
<dbReference type="InterPro" id="IPR035965">
    <property type="entry name" value="PAS-like_dom_sf"/>
</dbReference>
<dbReference type="EC" id="2.7.13.3" evidence="2"/>
<dbReference type="InterPro" id="IPR005467">
    <property type="entry name" value="His_kinase_dom"/>
</dbReference>
<dbReference type="FunFam" id="3.30.565.10:FF:000006">
    <property type="entry name" value="Sensor histidine kinase WalK"/>
    <property type="match status" value="1"/>
</dbReference>
<keyword evidence="3" id="KW-0597">Phosphoprotein</keyword>
<dbReference type="CDD" id="cd00082">
    <property type="entry name" value="HisKA"/>
    <property type="match status" value="1"/>
</dbReference>
<dbReference type="AlphaFoldDB" id="A0A934KFJ8"/>
<dbReference type="GO" id="GO:0005886">
    <property type="term" value="C:plasma membrane"/>
    <property type="evidence" value="ECO:0007669"/>
    <property type="project" value="TreeGrafter"/>
</dbReference>
<dbReference type="SUPFAM" id="SSF47384">
    <property type="entry name" value="Homodimeric domain of signal transducing histidine kinase"/>
    <property type="match status" value="1"/>
</dbReference>
<evidence type="ECO:0000256" key="4">
    <source>
        <dbReference type="ARBA" id="ARBA00022679"/>
    </source>
</evidence>
<dbReference type="InterPro" id="IPR050351">
    <property type="entry name" value="BphY/WalK/GraS-like"/>
</dbReference>
<evidence type="ECO:0000313" key="9">
    <source>
        <dbReference type="Proteomes" id="UP000620075"/>
    </source>
</evidence>
<feature type="domain" description="Histidine kinase" evidence="7">
    <location>
        <begin position="130"/>
        <end position="340"/>
    </location>
</feature>
<dbReference type="Gene3D" id="1.10.287.130">
    <property type="match status" value="1"/>
</dbReference>
<dbReference type="InterPro" id="IPR036890">
    <property type="entry name" value="HATPase_C_sf"/>
</dbReference>
<reference evidence="8 9" key="1">
    <citation type="submission" date="2020-10" db="EMBL/GenBank/DDBJ databases">
        <title>Ca. Dormibacterota MAGs.</title>
        <authorList>
            <person name="Montgomery K."/>
        </authorList>
    </citation>
    <scope>NUCLEOTIDE SEQUENCE [LARGE SCALE GENOMIC DNA]</scope>
    <source>
        <strain evidence="8">SC8811_S16_3</strain>
    </source>
</reference>
<dbReference type="SMART" id="SM00387">
    <property type="entry name" value="HATPase_c"/>
    <property type="match status" value="1"/>
</dbReference>
<dbReference type="InterPro" id="IPR003661">
    <property type="entry name" value="HisK_dim/P_dom"/>
</dbReference>
<proteinExistence type="predicted"/>
<dbReference type="GO" id="GO:0004721">
    <property type="term" value="F:phosphoprotein phosphatase activity"/>
    <property type="evidence" value="ECO:0007669"/>
    <property type="project" value="TreeGrafter"/>
</dbReference>
<dbReference type="InterPro" id="IPR036097">
    <property type="entry name" value="HisK_dim/P_sf"/>
</dbReference>
<dbReference type="SMART" id="SM00388">
    <property type="entry name" value="HisKA"/>
    <property type="match status" value="1"/>
</dbReference>
<dbReference type="CDD" id="cd00075">
    <property type="entry name" value="HATPase"/>
    <property type="match status" value="1"/>
</dbReference>
<name>A0A934KFJ8_9BACT</name>
<dbReference type="Pfam" id="PF02518">
    <property type="entry name" value="HATPase_c"/>
    <property type="match status" value="1"/>
</dbReference>
<comment type="catalytic activity">
    <reaction evidence="1">
        <text>ATP + protein L-histidine = ADP + protein N-phospho-L-histidine.</text>
        <dbReference type="EC" id="2.7.13.3"/>
    </reaction>
</comment>
<dbReference type="Gene3D" id="3.30.450.20">
    <property type="entry name" value="PAS domain"/>
    <property type="match status" value="1"/>
</dbReference>
<organism evidence="8 9">
    <name type="scientific">Candidatus Dormiibacter inghamiae</name>
    <dbReference type="NCBI Taxonomy" id="3127013"/>
    <lineage>
        <taxon>Bacteria</taxon>
        <taxon>Bacillati</taxon>
        <taxon>Candidatus Dormiibacterota</taxon>
        <taxon>Candidatus Dormibacteria</taxon>
        <taxon>Candidatus Dormibacterales</taxon>
        <taxon>Candidatus Dormibacteraceae</taxon>
        <taxon>Candidatus Dormiibacter</taxon>
    </lineage>
</organism>
<dbReference type="GO" id="GO:0016036">
    <property type="term" value="P:cellular response to phosphate starvation"/>
    <property type="evidence" value="ECO:0007669"/>
    <property type="project" value="TreeGrafter"/>
</dbReference>
<evidence type="ECO:0000256" key="3">
    <source>
        <dbReference type="ARBA" id="ARBA00022553"/>
    </source>
</evidence>
<dbReference type="SUPFAM" id="SSF55785">
    <property type="entry name" value="PYP-like sensor domain (PAS domain)"/>
    <property type="match status" value="1"/>
</dbReference>
<dbReference type="EMBL" id="JAEKNQ010000003">
    <property type="protein sequence ID" value="MBJ7601643.1"/>
    <property type="molecule type" value="Genomic_DNA"/>
</dbReference>
<evidence type="ECO:0000256" key="2">
    <source>
        <dbReference type="ARBA" id="ARBA00012438"/>
    </source>
</evidence>
<dbReference type="RefSeq" id="WP_338175995.1">
    <property type="nucleotide sequence ID" value="NZ_JAEKNQ010000003.1"/>
</dbReference>
<gene>
    <name evidence="8" type="ORF">JF888_00345</name>
</gene>
<dbReference type="PROSITE" id="PS50109">
    <property type="entry name" value="HIS_KIN"/>
    <property type="match status" value="1"/>
</dbReference>
<evidence type="ECO:0000313" key="8">
    <source>
        <dbReference type="EMBL" id="MBJ7601643.1"/>
    </source>
</evidence>
<evidence type="ECO:0000259" key="7">
    <source>
        <dbReference type="PROSITE" id="PS50109"/>
    </source>
</evidence>
<accession>A0A934KFJ8</accession>
<comment type="caution">
    <text evidence="8">The sequence shown here is derived from an EMBL/GenBank/DDBJ whole genome shotgun (WGS) entry which is preliminary data.</text>
</comment>
<evidence type="ECO:0000256" key="6">
    <source>
        <dbReference type="ARBA" id="ARBA00023012"/>
    </source>
</evidence>
<evidence type="ECO:0000256" key="5">
    <source>
        <dbReference type="ARBA" id="ARBA00022777"/>
    </source>
</evidence>
<dbReference type="Proteomes" id="UP000620075">
    <property type="component" value="Unassembled WGS sequence"/>
</dbReference>
<dbReference type="PANTHER" id="PTHR45453">
    <property type="entry name" value="PHOSPHATE REGULON SENSOR PROTEIN PHOR"/>
    <property type="match status" value="1"/>
</dbReference>
<keyword evidence="4" id="KW-0808">Transferase</keyword>
<dbReference type="GO" id="GO:0000155">
    <property type="term" value="F:phosphorelay sensor kinase activity"/>
    <property type="evidence" value="ECO:0007669"/>
    <property type="project" value="InterPro"/>
</dbReference>